<sequence length="103" mass="12078">MKHLNDFLQHPWKGPTITRIMLNLLQLDGTNFMMMITWDLFFAEEIKKEPIHDGFTQTKMHATVHWPERSKDHLNDCKTKMHRGTRPKVYACARASPSCKVVV</sequence>
<comment type="caution">
    <text evidence="1">The sequence shown here is derived from an EMBL/GenBank/DDBJ whole genome shotgun (WGS) entry which is preliminary data.</text>
</comment>
<name>A0ABD1P6X5_9LAMI</name>
<evidence type="ECO:0000313" key="2">
    <source>
        <dbReference type="Proteomes" id="UP001604277"/>
    </source>
</evidence>
<dbReference type="Proteomes" id="UP001604277">
    <property type="component" value="Unassembled WGS sequence"/>
</dbReference>
<gene>
    <name evidence="1" type="ORF">Fot_55131</name>
</gene>
<dbReference type="EMBL" id="JBFOLJ010000024">
    <property type="protein sequence ID" value="KAL2459113.1"/>
    <property type="molecule type" value="Genomic_DNA"/>
</dbReference>
<reference evidence="2" key="1">
    <citation type="submission" date="2024-07" db="EMBL/GenBank/DDBJ databases">
        <title>Two chromosome-level genome assemblies of Korean endemic species Abeliophyllum distichum and Forsythia ovata (Oleaceae).</title>
        <authorList>
            <person name="Jang H."/>
        </authorList>
    </citation>
    <scope>NUCLEOTIDE SEQUENCE [LARGE SCALE GENOMIC DNA]</scope>
</reference>
<proteinExistence type="predicted"/>
<protein>
    <submittedName>
        <fullName evidence="1">Uncharacterized protein</fullName>
    </submittedName>
</protein>
<evidence type="ECO:0000313" key="1">
    <source>
        <dbReference type="EMBL" id="KAL2459113.1"/>
    </source>
</evidence>
<organism evidence="1 2">
    <name type="scientific">Forsythia ovata</name>
    <dbReference type="NCBI Taxonomy" id="205694"/>
    <lineage>
        <taxon>Eukaryota</taxon>
        <taxon>Viridiplantae</taxon>
        <taxon>Streptophyta</taxon>
        <taxon>Embryophyta</taxon>
        <taxon>Tracheophyta</taxon>
        <taxon>Spermatophyta</taxon>
        <taxon>Magnoliopsida</taxon>
        <taxon>eudicotyledons</taxon>
        <taxon>Gunneridae</taxon>
        <taxon>Pentapetalae</taxon>
        <taxon>asterids</taxon>
        <taxon>lamiids</taxon>
        <taxon>Lamiales</taxon>
        <taxon>Oleaceae</taxon>
        <taxon>Forsythieae</taxon>
        <taxon>Forsythia</taxon>
    </lineage>
</organism>
<accession>A0ABD1P6X5</accession>
<keyword evidence="2" id="KW-1185">Reference proteome</keyword>
<dbReference type="AlphaFoldDB" id="A0ABD1P6X5"/>